<dbReference type="Gene3D" id="1.10.1040.10">
    <property type="entry name" value="N-(1-d-carboxylethyl)-l-norvaline Dehydrogenase, domain 2"/>
    <property type="match status" value="1"/>
</dbReference>
<comment type="caution">
    <text evidence="5">The sequence shown here is derived from an EMBL/GenBank/DDBJ whole genome shotgun (WGS) entry which is preliminary data.</text>
</comment>
<dbReference type="Proteomes" id="UP001141259">
    <property type="component" value="Unassembled WGS sequence"/>
</dbReference>
<reference evidence="5" key="1">
    <citation type="submission" date="2022-08" db="EMBL/GenBank/DDBJ databases">
        <authorList>
            <person name="Tistechok S."/>
            <person name="Samborskyy M."/>
            <person name="Roman I."/>
        </authorList>
    </citation>
    <scope>NUCLEOTIDE SEQUENCE</scope>
    <source>
        <strain evidence="5">DSM 103496</strain>
    </source>
</reference>
<dbReference type="PANTHER" id="PTHR43580">
    <property type="entry name" value="OXIDOREDUCTASE GLYR1-RELATED"/>
    <property type="match status" value="1"/>
</dbReference>
<dbReference type="Gene3D" id="3.40.50.720">
    <property type="entry name" value="NAD(P)-binding Rossmann-like Domain"/>
    <property type="match status" value="1"/>
</dbReference>
<dbReference type="Pfam" id="PF03446">
    <property type="entry name" value="NAD_binding_2"/>
    <property type="match status" value="1"/>
</dbReference>
<evidence type="ECO:0000313" key="5">
    <source>
        <dbReference type="EMBL" id="MCS7476974.1"/>
    </source>
</evidence>
<gene>
    <name evidence="5" type="ORF">NZH93_08905</name>
</gene>
<dbReference type="InterPro" id="IPR048666">
    <property type="entry name" value="RedAm-like_C"/>
</dbReference>
<proteinExistence type="inferred from homology"/>
<accession>A0A9X2VIF8</accession>
<dbReference type="InterPro" id="IPR006115">
    <property type="entry name" value="6PGDH_NADP-bd"/>
</dbReference>
<dbReference type="AlphaFoldDB" id="A0A9X2VIF8"/>
<dbReference type="InterPro" id="IPR015815">
    <property type="entry name" value="HIBADH-related"/>
</dbReference>
<feature type="domain" description="6-phosphogluconate dehydrogenase NADP-binding" evidence="3">
    <location>
        <begin position="7"/>
        <end position="155"/>
    </location>
</feature>
<protein>
    <submittedName>
        <fullName evidence="5">NAD(P)-binding domain-containing protein</fullName>
    </submittedName>
</protein>
<evidence type="ECO:0000259" key="4">
    <source>
        <dbReference type="Pfam" id="PF21761"/>
    </source>
</evidence>
<evidence type="ECO:0000256" key="1">
    <source>
        <dbReference type="ARBA" id="ARBA00009080"/>
    </source>
</evidence>
<evidence type="ECO:0000259" key="3">
    <source>
        <dbReference type="Pfam" id="PF03446"/>
    </source>
</evidence>
<dbReference type="GO" id="GO:0016491">
    <property type="term" value="F:oxidoreductase activity"/>
    <property type="evidence" value="ECO:0007669"/>
    <property type="project" value="UniProtKB-KW"/>
</dbReference>
<dbReference type="InterPro" id="IPR013328">
    <property type="entry name" value="6PGD_dom2"/>
</dbReference>
<keyword evidence="2" id="KW-0560">Oxidoreductase</keyword>
<dbReference type="RefSeq" id="WP_259622487.1">
    <property type="nucleotide sequence ID" value="NZ_JANYMP010000003.1"/>
</dbReference>
<dbReference type="GO" id="GO:0050661">
    <property type="term" value="F:NADP binding"/>
    <property type="evidence" value="ECO:0007669"/>
    <property type="project" value="InterPro"/>
</dbReference>
<evidence type="ECO:0000256" key="2">
    <source>
        <dbReference type="ARBA" id="ARBA00023002"/>
    </source>
</evidence>
<keyword evidence="6" id="KW-1185">Reference proteome</keyword>
<dbReference type="InterPro" id="IPR051265">
    <property type="entry name" value="HIBADH-related_NP60_sf"/>
</dbReference>
<dbReference type="EMBL" id="JANYMP010000003">
    <property type="protein sequence ID" value="MCS7476974.1"/>
    <property type="molecule type" value="Genomic_DNA"/>
</dbReference>
<evidence type="ECO:0000313" key="6">
    <source>
        <dbReference type="Proteomes" id="UP001141259"/>
    </source>
</evidence>
<dbReference type="PIRSF" id="PIRSF000103">
    <property type="entry name" value="HIBADH"/>
    <property type="match status" value="1"/>
</dbReference>
<dbReference type="PANTHER" id="PTHR43580:SF2">
    <property type="entry name" value="CYTOKINE-LIKE NUCLEAR FACTOR N-PAC"/>
    <property type="match status" value="1"/>
</dbReference>
<dbReference type="InterPro" id="IPR036291">
    <property type="entry name" value="NAD(P)-bd_dom_sf"/>
</dbReference>
<sequence length="293" mass="31073">MNDAQGVTVIGLGPMGQAMVRTFLANDRPTTVWNRTPARAAPLVAEGAVQPATLAEALHANDLVILSLTDYQAMYDLLDPVGDALAGKVVVNLSSDTPRRSREAATWLADRKATLLVGGIMVPAPLVGTDAAYVFYSGPRPTFDVHEPTLRLIGKPDYRGEDHALAQVFYQAQLDIFLTSLSAYLHATALLKSAGVPATTFRPYAAALFNDMASYLDQAAESVDQAHHPGDLATVLMMGATADHVATASKDAGIDTALPNAVKSHYDNAIAAGHSTNSWTSLYEVISTPPFSP</sequence>
<organism evidence="5 6">
    <name type="scientific">Umezawaea endophytica</name>
    <dbReference type="NCBI Taxonomy" id="1654476"/>
    <lineage>
        <taxon>Bacteria</taxon>
        <taxon>Bacillati</taxon>
        <taxon>Actinomycetota</taxon>
        <taxon>Actinomycetes</taxon>
        <taxon>Pseudonocardiales</taxon>
        <taxon>Pseudonocardiaceae</taxon>
        <taxon>Umezawaea</taxon>
    </lineage>
</organism>
<dbReference type="Pfam" id="PF21761">
    <property type="entry name" value="RedAm-like_C"/>
    <property type="match status" value="1"/>
</dbReference>
<dbReference type="SUPFAM" id="SSF51735">
    <property type="entry name" value="NAD(P)-binding Rossmann-fold domains"/>
    <property type="match status" value="1"/>
</dbReference>
<feature type="domain" description="NADPH-dependent reductive aminase-like C-terminal" evidence="4">
    <location>
        <begin position="162"/>
        <end position="287"/>
    </location>
</feature>
<comment type="similarity">
    <text evidence="1">Belongs to the HIBADH-related family.</text>
</comment>
<name>A0A9X2VIF8_9PSEU</name>